<dbReference type="InterPro" id="IPR006143">
    <property type="entry name" value="RND_pump_MFP"/>
</dbReference>
<dbReference type="Gene3D" id="2.40.30.170">
    <property type="match status" value="1"/>
</dbReference>
<dbReference type="RefSeq" id="WP_109997636.1">
    <property type="nucleotide sequence ID" value="NZ_CP029619.1"/>
</dbReference>
<organism evidence="2 3">
    <name type="scientific">Candidatus Cardinium hertigii</name>
    <dbReference type="NCBI Taxonomy" id="247481"/>
    <lineage>
        <taxon>Bacteria</taxon>
        <taxon>Pseudomonadati</taxon>
        <taxon>Bacteroidota</taxon>
        <taxon>Cytophagia</taxon>
        <taxon>Cytophagales</taxon>
        <taxon>Amoebophilaceae</taxon>
        <taxon>Candidatus Cardinium</taxon>
    </lineage>
</organism>
<dbReference type="KEGG" id="cher:DK880_00965"/>
<name>A0A2Z3LDZ6_9BACT</name>
<dbReference type="Proteomes" id="UP000245872">
    <property type="component" value="Chromosome"/>
</dbReference>
<evidence type="ECO:0000313" key="2">
    <source>
        <dbReference type="EMBL" id="AWN82262.1"/>
    </source>
</evidence>
<gene>
    <name evidence="2" type="primary">macA</name>
    <name evidence="2" type="ORF">DK880_00965</name>
</gene>
<comment type="similarity">
    <text evidence="1">Belongs to the membrane fusion protein (MFP) (TC 8.A.1) family.</text>
</comment>
<dbReference type="Gene3D" id="1.10.287.470">
    <property type="entry name" value="Helix hairpin bin"/>
    <property type="match status" value="1"/>
</dbReference>
<reference evidence="2 3" key="1">
    <citation type="submission" date="2018-05" db="EMBL/GenBank/DDBJ databases">
        <title>Candidatus Cardinium hertigii Genome Assembly.</title>
        <authorList>
            <person name="Showmaker K.C."/>
            <person name="Walden K.O."/>
            <person name="Fields C.J."/>
            <person name="Lambert K.N."/>
            <person name="Hudson M.E."/>
        </authorList>
    </citation>
    <scope>NUCLEOTIDE SEQUENCE [LARGE SCALE GENOMIC DNA]</scope>
    <source>
        <strain evidence="3">cHgTN10</strain>
    </source>
</reference>
<dbReference type="GO" id="GO:1990281">
    <property type="term" value="C:efflux pump complex"/>
    <property type="evidence" value="ECO:0007669"/>
    <property type="project" value="TreeGrafter"/>
</dbReference>
<dbReference type="OrthoDB" id="9809068at2"/>
<dbReference type="PANTHER" id="PTHR30469">
    <property type="entry name" value="MULTIDRUG RESISTANCE PROTEIN MDTA"/>
    <property type="match status" value="1"/>
</dbReference>
<evidence type="ECO:0000313" key="3">
    <source>
        <dbReference type="Proteomes" id="UP000245872"/>
    </source>
</evidence>
<dbReference type="PANTHER" id="PTHR30469:SF33">
    <property type="entry name" value="SLR1207 PROTEIN"/>
    <property type="match status" value="1"/>
</dbReference>
<dbReference type="EMBL" id="CP029619">
    <property type="protein sequence ID" value="AWN82262.1"/>
    <property type="molecule type" value="Genomic_DNA"/>
</dbReference>
<dbReference type="Gene3D" id="2.40.420.20">
    <property type="match status" value="1"/>
</dbReference>
<dbReference type="SUPFAM" id="SSF111369">
    <property type="entry name" value="HlyD-like secretion proteins"/>
    <property type="match status" value="1"/>
</dbReference>
<keyword evidence="3" id="KW-1185">Reference proteome</keyword>
<accession>A0A2Z3LDZ6</accession>
<evidence type="ECO:0000256" key="1">
    <source>
        <dbReference type="ARBA" id="ARBA00009477"/>
    </source>
</evidence>
<proteinExistence type="inferred from homology"/>
<protein>
    <submittedName>
        <fullName evidence="2">Macrolide export protein MacA</fullName>
    </submittedName>
</protein>
<sequence>MRNFTKFILLLLLAAGGFFVHTKYRLFTLPSQQPVFQTERPVRRTIVHKKQFCGNIIPCKEVTIHTHIPGIVDKLFVKEGDLVQKGTAIARITIQPNTDKVEQAKSALRSAIIKRDKIRKTFLRDRVLFTKKMLAQEAYEATLAAWEDAKEQVAIAEKQLTITRCGYIKVPQGENSNIVKATTKGIALALPAKEGSMVNVSREGKNSAVVVIGDMENLLFSAKVHETDVVYLRKGMTFPITLNALKKEKLQVTLTHISPKANDEYKNQGEILFEIQGTIAKSKNKKIYLRAGYVGIAEIILDQAKNVLTVPENLIEREGEADVVKCLDNGKPINKKVRLGLSDGLHAEVKEGLTEMDQLIIEKTL</sequence>
<dbReference type="NCBIfam" id="TIGR01730">
    <property type="entry name" value="RND_mfp"/>
    <property type="match status" value="1"/>
</dbReference>
<dbReference type="AlphaFoldDB" id="A0A2Z3LDZ6"/>
<dbReference type="Gene3D" id="2.40.50.100">
    <property type="match status" value="1"/>
</dbReference>
<dbReference type="GO" id="GO:0015562">
    <property type="term" value="F:efflux transmembrane transporter activity"/>
    <property type="evidence" value="ECO:0007669"/>
    <property type="project" value="TreeGrafter"/>
</dbReference>